<dbReference type="SUPFAM" id="SSF55785">
    <property type="entry name" value="PYP-like sensor domain (PAS domain)"/>
    <property type="match status" value="1"/>
</dbReference>
<dbReference type="AlphaFoldDB" id="A0AAX3VU06"/>
<dbReference type="CDD" id="cd00130">
    <property type="entry name" value="PAS"/>
    <property type="match status" value="1"/>
</dbReference>
<name>A0AAX3VU06_AERSA</name>
<dbReference type="InterPro" id="IPR000014">
    <property type="entry name" value="PAS"/>
</dbReference>
<dbReference type="Pfam" id="PF00015">
    <property type="entry name" value="MCPsignal"/>
    <property type="match status" value="1"/>
</dbReference>
<feature type="transmembrane region" description="Helical" evidence="5">
    <location>
        <begin position="154"/>
        <end position="171"/>
    </location>
</feature>
<keyword evidence="5" id="KW-0812">Transmembrane</keyword>
<feature type="domain" description="PAS" evidence="7">
    <location>
        <begin position="29"/>
        <end position="64"/>
    </location>
</feature>
<evidence type="ECO:0000256" key="2">
    <source>
        <dbReference type="ARBA" id="ARBA00023224"/>
    </source>
</evidence>
<evidence type="ECO:0000256" key="1">
    <source>
        <dbReference type="ARBA" id="ARBA00004370"/>
    </source>
</evidence>
<evidence type="ECO:0000256" key="5">
    <source>
        <dbReference type="SAM" id="Phobius"/>
    </source>
</evidence>
<dbReference type="FunFam" id="1.10.287.950:FF:000001">
    <property type="entry name" value="Methyl-accepting chemotaxis sensory transducer"/>
    <property type="match status" value="1"/>
</dbReference>
<keyword evidence="5" id="KW-0472">Membrane</keyword>
<dbReference type="PRINTS" id="PR00260">
    <property type="entry name" value="CHEMTRNSDUCR"/>
</dbReference>
<dbReference type="SMART" id="SM00283">
    <property type="entry name" value="MA"/>
    <property type="match status" value="1"/>
</dbReference>
<reference evidence="8" key="1">
    <citation type="submission" date="2023-05" db="EMBL/GenBank/DDBJ databases">
        <title>Aeromonas salmonicida 57, complete genome.</title>
        <authorList>
            <person name="Shao L."/>
        </authorList>
    </citation>
    <scope>NUCLEOTIDE SEQUENCE</scope>
    <source>
        <strain evidence="8">57</strain>
    </source>
</reference>
<feature type="domain" description="Methyl-accepting transducer" evidence="6">
    <location>
        <begin position="249"/>
        <end position="485"/>
    </location>
</feature>
<dbReference type="InterPro" id="IPR004089">
    <property type="entry name" value="MCPsignal_dom"/>
</dbReference>
<gene>
    <name evidence="8" type="ORF">QLQ87_00850</name>
</gene>
<evidence type="ECO:0000256" key="3">
    <source>
        <dbReference type="ARBA" id="ARBA00029447"/>
    </source>
</evidence>
<comment type="subcellular location">
    <subcellularLocation>
        <location evidence="1">Membrane</location>
    </subcellularLocation>
</comment>
<dbReference type="GO" id="GO:0016020">
    <property type="term" value="C:membrane"/>
    <property type="evidence" value="ECO:0007669"/>
    <property type="project" value="UniProtKB-SubCell"/>
</dbReference>
<dbReference type="InterPro" id="IPR004090">
    <property type="entry name" value="Chemotax_Me-accpt_rcpt"/>
</dbReference>
<comment type="similarity">
    <text evidence="3">Belongs to the methyl-accepting chemotaxis (MCP) protein family.</text>
</comment>
<dbReference type="SUPFAM" id="SSF58104">
    <property type="entry name" value="Methyl-accepting chemotaxis protein (MCP) signaling domain"/>
    <property type="match status" value="1"/>
</dbReference>
<dbReference type="PANTHER" id="PTHR32089:SF52">
    <property type="entry name" value="CHEMOTAXIS SIGNAL TRANSDUCTION SYSTEM METHYL ACCEPTING SENSORY TRANSDUCER WITH PAS SENSORY DOMAIN"/>
    <property type="match status" value="1"/>
</dbReference>
<dbReference type="GO" id="GO:0006935">
    <property type="term" value="P:chemotaxis"/>
    <property type="evidence" value="ECO:0007669"/>
    <property type="project" value="InterPro"/>
</dbReference>
<dbReference type="InterPro" id="IPR013655">
    <property type="entry name" value="PAS_fold_3"/>
</dbReference>
<organism evidence="8 9">
    <name type="scientific">Aeromonas salmonicida</name>
    <dbReference type="NCBI Taxonomy" id="645"/>
    <lineage>
        <taxon>Bacteria</taxon>
        <taxon>Pseudomonadati</taxon>
        <taxon>Pseudomonadota</taxon>
        <taxon>Gammaproteobacteria</taxon>
        <taxon>Aeromonadales</taxon>
        <taxon>Aeromonadaceae</taxon>
        <taxon>Aeromonas</taxon>
    </lineage>
</organism>
<dbReference type="GO" id="GO:0004888">
    <property type="term" value="F:transmembrane signaling receptor activity"/>
    <property type="evidence" value="ECO:0007669"/>
    <property type="project" value="InterPro"/>
</dbReference>
<dbReference type="RefSeq" id="WP_096118300.1">
    <property type="nucleotide sequence ID" value="NZ_CAWNLH010000012.1"/>
</dbReference>
<evidence type="ECO:0000313" key="8">
    <source>
        <dbReference type="EMBL" id="WHF36949.1"/>
    </source>
</evidence>
<dbReference type="Pfam" id="PF08447">
    <property type="entry name" value="PAS_3"/>
    <property type="match status" value="1"/>
</dbReference>
<evidence type="ECO:0000313" key="9">
    <source>
        <dbReference type="Proteomes" id="UP001239426"/>
    </source>
</evidence>
<dbReference type="PROSITE" id="PS50111">
    <property type="entry name" value="CHEMOTAXIS_TRANSDUC_2"/>
    <property type="match status" value="1"/>
</dbReference>
<evidence type="ECO:0000259" key="7">
    <source>
        <dbReference type="PROSITE" id="PS50112"/>
    </source>
</evidence>
<accession>A0AAX3VU06</accession>
<dbReference type="InterPro" id="IPR035965">
    <property type="entry name" value="PAS-like_dom_sf"/>
</dbReference>
<keyword evidence="5" id="KW-1133">Transmembrane helix</keyword>
<dbReference type="Gene3D" id="3.30.450.20">
    <property type="entry name" value="PAS domain"/>
    <property type="match status" value="1"/>
</dbReference>
<dbReference type="Gene3D" id="1.10.287.950">
    <property type="entry name" value="Methyl-accepting chemotaxis protein"/>
    <property type="match status" value="1"/>
</dbReference>
<sequence>MREQRDKMVQLFDQEVDFPADEQLVSTTDLRGVITYANDHFCRVAGYSRAELIGQHHNMVRHPDMPKAAFADLWGKLKQGQPWRGMVKNRCQDGRYYWVDAYVTPIFEQGKISGYQSVRCRADPQMKEIAARTYARLRAAEQGGRKPRISLSRLRHLVAGSGLLALAWLGAVQLGSWAPLYMALPLLLLGGLYRHELITTPRYLRQLADEYDSLTRLIYSGQEPSAIADFHIKLLQARIRTVLGRVDDATHALQDLAVHLKSASSEVSSDIAEQDAQTQQMAAAITEMASTAQEIARNIQDTNSQVAQAKAHCQHTDKQLLDTERKITELATEAEHAFASAVALASESDRIGVLMGEIQGIADQTNLLALNAAIEAARAGEQGRGFAVVADEVRTLSTRTHKATEQIQSSIGQIQRTLNGWKGMMQNNLQQTQSCVEMTRQGSGSLHQVLAEIELVMDFSAQISAAAEQQQAVVENISQNVNLISQHSHANSNKMQDVDESSEILLTKARQLKSLGQTFG</sequence>
<dbReference type="EMBL" id="CP124841">
    <property type="protein sequence ID" value="WHF36949.1"/>
    <property type="molecule type" value="Genomic_DNA"/>
</dbReference>
<evidence type="ECO:0000256" key="4">
    <source>
        <dbReference type="PROSITE-ProRule" id="PRU00284"/>
    </source>
</evidence>
<dbReference type="PANTHER" id="PTHR32089">
    <property type="entry name" value="METHYL-ACCEPTING CHEMOTAXIS PROTEIN MCPB"/>
    <property type="match status" value="1"/>
</dbReference>
<proteinExistence type="inferred from homology"/>
<dbReference type="PROSITE" id="PS50112">
    <property type="entry name" value="PAS"/>
    <property type="match status" value="1"/>
</dbReference>
<keyword evidence="2 4" id="KW-0807">Transducer</keyword>
<dbReference type="NCBIfam" id="TIGR00229">
    <property type="entry name" value="sensory_box"/>
    <property type="match status" value="1"/>
</dbReference>
<dbReference type="GO" id="GO:0007165">
    <property type="term" value="P:signal transduction"/>
    <property type="evidence" value="ECO:0007669"/>
    <property type="project" value="UniProtKB-KW"/>
</dbReference>
<evidence type="ECO:0000259" key="6">
    <source>
        <dbReference type="PROSITE" id="PS50111"/>
    </source>
</evidence>
<dbReference type="Proteomes" id="UP001239426">
    <property type="component" value="Chromosome"/>
</dbReference>
<protein>
    <submittedName>
        <fullName evidence="8">PAS domain-containing methyl-accepting chemotaxis protein</fullName>
    </submittedName>
</protein>